<feature type="region of interest" description="Disordered" evidence="9">
    <location>
        <begin position="125"/>
        <end position="154"/>
    </location>
</feature>
<keyword evidence="6" id="KW-0445">Lipid transport</keyword>
<dbReference type="SUPFAM" id="SSF50729">
    <property type="entry name" value="PH domain-like"/>
    <property type="match status" value="1"/>
</dbReference>
<feature type="compositionally biased region" description="Basic and acidic residues" evidence="9">
    <location>
        <begin position="541"/>
        <end position="552"/>
    </location>
</feature>
<dbReference type="PANTHER" id="PTHR13466:SF19">
    <property type="entry name" value="NUCLEUS-VACUOLE JUNCTION PROTEIN 2"/>
    <property type="match status" value="1"/>
</dbReference>
<feature type="compositionally biased region" description="Low complexity" evidence="9">
    <location>
        <begin position="136"/>
        <end position="151"/>
    </location>
</feature>
<dbReference type="InterPro" id="IPR031468">
    <property type="entry name" value="SMP_LBD"/>
</dbReference>
<dbReference type="CDD" id="cd21675">
    <property type="entry name" value="SMP_TEX2"/>
    <property type="match status" value="1"/>
</dbReference>
<evidence type="ECO:0000256" key="6">
    <source>
        <dbReference type="ARBA" id="ARBA00023055"/>
    </source>
</evidence>
<dbReference type="GO" id="GO:0008289">
    <property type="term" value="F:lipid binding"/>
    <property type="evidence" value="ECO:0007669"/>
    <property type="project" value="UniProtKB-KW"/>
</dbReference>
<evidence type="ECO:0000256" key="8">
    <source>
        <dbReference type="ARBA" id="ARBA00023136"/>
    </source>
</evidence>
<dbReference type="GO" id="GO:1990456">
    <property type="term" value="P:mitochondrion-endoplasmic reticulum membrane tethering"/>
    <property type="evidence" value="ECO:0007669"/>
    <property type="project" value="TreeGrafter"/>
</dbReference>
<proteinExistence type="predicted"/>
<evidence type="ECO:0000256" key="10">
    <source>
        <dbReference type="SAM" id="Phobius"/>
    </source>
</evidence>
<keyword evidence="13" id="KW-1185">Reference proteome</keyword>
<feature type="region of interest" description="Disordered" evidence="9">
    <location>
        <begin position="505"/>
        <end position="589"/>
    </location>
</feature>
<gene>
    <name evidence="12" type="ORF">DIURU_004460</name>
</gene>
<dbReference type="GeneID" id="54783111"/>
<evidence type="ECO:0000256" key="3">
    <source>
        <dbReference type="ARBA" id="ARBA00022692"/>
    </source>
</evidence>
<dbReference type="OrthoDB" id="26740at2759"/>
<accession>A0A642UJM4</accession>
<keyword evidence="8 10" id="KW-0472">Membrane</keyword>
<reference evidence="12 13" key="1">
    <citation type="submission" date="2019-07" db="EMBL/GenBank/DDBJ databases">
        <title>Genome assembly of two rare yeast pathogens: Diutina rugosa and Trichomonascus ciferrii.</title>
        <authorList>
            <person name="Mixao V."/>
            <person name="Saus E."/>
            <person name="Hansen A."/>
            <person name="Lass-Flor C."/>
            <person name="Gabaldon T."/>
        </authorList>
    </citation>
    <scope>NUCLEOTIDE SEQUENCE [LARGE SCALE GENOMIC DNA]</scope>
    <source>
        <strain evidence="12 13">CBS 613</strain>
    </source>
</reference>
<evidence type="ECO:0000259" key="11">
    <source>
        <dbReference type="PROSITE" id="PS51847"/>
    </source>
</evidence>
<feature type="transmembrane region" description="Helical" evidence="10">
    <location>
        <begin position="7"/>
        <end position="28"/>
    </location>
</feature>
<evidence type="ECO:0000313" key="13">
    <source>
        <dbReference type="Proteomes" id="UP000449547"/>
    </source>
</evidence>
<evidence type="ECO:0000256" key="7">
    <source>
        <dbReference type="ARBA" id="ARBA00023121"/>
    </source>
</evidence>
<evidence type="ECO:0000256" key="9">
    <source>
        <dbReference type="SAM" id="MobiDB-lite"/>
    </source>
</evidence>
<evidence type="ECO:0000256" key="2">
    <source>
        <dbReference type="ARBA" id="ARBA00022448"/>
    </source>
</evidence>
<dbReference type="AlphaFoldDB" id="A0A642UJM4"/>
<keyword evidence="7" id="KW-0446">Lipid-binding</keyword>
<comment type="caution">
    <text evidence="12">The sequence shown here is derived from an EMBL/GenBank/DDBJ whole genome shotgun (WGS) entry which is preliminary data.</text>
</comment>
<comment type="subcellular location">
    <subcellularLocation>
        <location evidence="1">Endoplasmic reticulum membrane</location>
    </subcellularLocation>
</comment>
<organism evidence="12 13">
    <name type="scientific">Diutina rugosa</name>
    <name type="common">Yeast</name>
    <name type="synonym">Candida rugosa</name>
    <dbReference type="NCBI Taxonomy" id="5481"/>
    <lineage>
        <taxon>Eukaryota</taxon>
        <taxon>Fungi</taxon>
        <taxon>Dikarya</taxon>
        <taxon>Ascomycota</taxon>
        <taxon>Saccharomycotina</taxon>
        <taxon>Pichiomycetes</taxon>
        <taxon>Debaryomycetaceae</taxon>
        <taxon>Diutina</taxon>
    </lineage>
</organism>
<sequence>MGLFALLVAYVVGGVTFLPGLFYLYFIYLPSHRLAKEPEVAPIASSSVHSREASPSKSSSSSSIRAGELEELRSSGLEAYKEGWILVTTEYLESADDLTPAPPISDQDTKSAYSTLYKLAQHHVNDDGSTIPHPPRSAGSASATAAASPTTDPQERKHRYYAVLKHGNLFLYKDERCADVKHVIVLSNHFVRLWPPQMMESALFTKYSAIAVIPSEFMPMMEQSSAQPPPKGAAFFIYCDYNIDKEDWWFALIRATRLIKKSALTGSSFDPMIYAKALHFDTKHMIDLISTLYSSEGQLQTKWLNALLGRLFLGLQKTHTIHNWLYSKLSRKLTKIKKPGFMDEFKITHIYPGDSAPYFTYPQLKEINPDGTVILSTYLTYTGKMSVEIATKMSIAVAGLRLNKRDMDVTLKITLNKFAGPMLIKIKPPPSERVWYTYETEPQMELKIEPVVSSRQLSYNFVTNSIQKKFEEAIRDSLVLPHWDDMTFYDTQDEVYRGGIWDKSVRPETTEDEPSTAASLEKAPSTRSRNSSLSLATQSTKESKESTDHESLDEVADDLPDRTPSAKRIQKAASSTFSKAQVKAQAMRQRLRNSKSFTLDGLSSPNSDADLASLADSVATAPAVPIAKPTSSTSSSGSGALKKIGKWYFKDDKPPSPTVSEHSYTPPQMISNRRGRKTSNVSMGNPLEGFDRPPTVNPDLTKKPSYDFGNVGEGFGSGDTSSVHSHEETFLEDPPSALMPSAPQFDDAAIDLSEDEAPHHTLANRASSKSLRRKPPPVEDGLS</sequence>
<dbReference type="GO" id="GO:0015914">
    <property type="term" value="P:phospholipid transport"/>
    <property type="evidence" value="ECO:0007669"/>
    <property type="project" value="TreeGrafter"/>
</dbReference>
<feature type="region of interest" description="Disordered" evidence="9">
    <location>
        <begin position="648"/>
        <end position="783"/>
    </location>
</feature>
<evidence type="ECO:0000256" key="1">
    <source>
        <dbReference type="ARBA" id="ARBA00004586"/>
    </source>
</evidence>
<dbReference type="GO" id="GO:0005789">
    <property type="term" value="C:endoplasmic reticulum membrane"/>
    <property type="evidence" value="ECO:0007669"/>
    <property type="project" value="UniProtKB-SubCell"/>
</dbReference>
<keyword evidence="4" id="KW-0256">Endoplasmic reticulum</keyword>
<protein>
    <recommendedName>
        <fullName evidence="11">SMP-LTD domain-containing protein</fullName>
    </recommendedName>
</protein>
<feature type="compositionally biased region" description="Polar residues" evidence="9">
    <location>
        <begin position="525"/>
        <end position="540"/>
    </location>
</feature>
<evidence type="ECO:0000256" key="5">
    <source>
        <dbReference type="ARBA" id="ARBA00022989"/>
    </source>
</evidence>
<evidence type="ECO:0000256" key="4">
    <source>
        <dbReference type="ARBA" id="ARBA00022824"/>
    </source>
</evidence>
<dbReference type="EMBL" id="SWFT01000130">
    <property type="protein sequence ID" value="KAA8899079.1"/>
    <property type="molecule type" value="Genomic_DNA"/>
</dbReference>
<feature type="region of interest" description="Disordered" evidence="9">
    <location>
        <begin position="45"/>
        <end position="67"/>
    </location>
</feature>
<feature type="compositionally biased region" description="Polar residues" evidence="9">
    <location>
        <begin position="658"/>
        <end position="671"/>
    </location>
</feature>
<keyword evidence="2" id="KW-0813">Transport</keyword>
<keyword evidence="5 10" id="KW-1133">Transmembrane helix</keyword>
<dbReference type="Proteomes" id="UP000449547">
    <property type="component" value="Unassembled WGS sequence"/>
</dbReference>
<name>A0A642UJM4_DIURU</name>
<evidence type="ECO:0000313" key="12">
    <source>
        <dbReference type="EMBL" id="KAA8899079.1"/>
    </source>
</evidence>
<feature type="domain" description="SMP-LTD" evidence="11">
    <location>
        <begin position="297"/>
        <end position="489"/>
    </location>
</feature>
<dbReference type="PROSITE" id="PS51847">
    <property type="entry name" value="SMP"/>
    <property type="match status" value="1"/>
</dbReference>
<dbReference type="OMA" id="MDKEDWY"/>
<dbReference type="PANTHER" id="PTHR13466">
    <property type="entry name" value="TEX2 PROTEIN-RELATED"/>
    <property type="match status" value="1"/>
</dbReference>
<keyword evidence="3 10" id="KW-0812">Transmembrane</keyword>
<dbReference type="GO" id="GO:0032865">
    <property type="term" value="C:ERMES complex"/>
    <property type="evidence" value="ECO:0007669"/>
    <property type="project" value="TreeGrafter"/>
</dbReference>
<dbReference type="RefSeq" id="XP_034010756.1">
    <property type="nucleotide sequence ID" value="XM_034157336.1"/>
</dbReference>
<dbReference type="VEuPathDB" id="FungiDB:DIURU_004460"/>